<dbReference type="Pfam" id="PF13424">
    <property type="entry name" value="TPR_12"/>
    <property type="match status" value="1"/>
</dbReference>
<feature type="region of interest" description="Disordered" evidence="3">
    <location>
        <begin position="1"/>
        <end position="101"/>
    </location>
</feature>
<dbReference type="PANTHER" id="PTHR45641">
    <property type="entry name" value="TETRATRICOPEPTIDE REPEAT PROTEIN (AFU_ORTHOLOGUE AFUA_6G03870)"/>
    <property type="match status" value="1"/>
</dbReference>
<feature type="compositionally biased region" description="Basic and acidic residues" evidence="3">
    <location>
        <begin position="888"/>
        <end position="898"/>
    </location>
</feature>
<feature type="compositionally biased region" description="Low complexity" evidence="3">
    <location>
        <begin position="287"/>
        <end position="297"/>
    </location>
</feature>
<protein>
    <recommendedName>
        <fullName evidence="6">NB-ARC domain-containing protein</fullName>
    </recommendedName>
</protein>
<keyword evidence="5" id="KW-1185">Reference proteome</keyword>
<evidence type="ECO:0000313" key="4">
    <source>
        <dbReference type="EMBL" id="CAJ1959410.1"/>
    </source>
</evidence>
<dbReference type="SUPFAM" id="SSF52540">
    <property type="entry name" value="P-loop containing nucleoside triphosphate hydrolases"/>
    <property type="match status" value="1"/>
</dbReference>
<keyword evidence="1" id="KW-0677">Repeat</keyword>
<keyword evidence="2" id="KW-0802">TPR repeat</keyword>
<accession>A0AAD2G0Y0</accession>
<feature type="compositionally biased region" description="Low complexity" evidence="3">
    <location>
        <begin position="15"/>
        <end position="24"/>
    </location>
</feature>
<dbReference type="Gene3D" id="3.40.50.300">
    <property type="entry name" value="P-loop containing nucleotide triphosphate hydrolases"/>
    <property type="match status" value="1"/>
</dbReference>
<feature type="compositionally biased region" description="Low complexity" evidence="3">
    <location>
        <begin position="313"/>
        <end position="328"/>
    </location>
</feature>
<sequence>MSSAQGSEKKKSLRKSLGLSFSSSSKRKDVSESRQGEGRRSSRGTDDRRRAKSTGGNAAKEDSKPKIVKKGEGIVRRIRSLSRSRSRSSKESSGRFSSEEMPRTIVTVTSCRSDGYYNQKAPGSTSKLPRKAPTNLKLFHELAVGIKDAFTAVGKTPIKPVLVNEDTGERMNEVEFQQKSALWEFLGNIDFLLALVDEVAVDTATRGALKDDKTFKGVRDVIKKCNKVLEEMLVRRERRYTLFFRLPEDPKDIARIRAWNEKVEKAVGAVTDSPAASAVEKADSESDTSSISSASTSGTKGPSVFARGRQLLPTAGRVRARRATPTPTLRRRAENGEEGSGNAAEDGFAAATPVTQGNLAALQRSLQTNNDQKSGSIPSGLMTAQASQQLAPQQQMAPKDELVDVIRGLRMEKIKNREMGSPESDLIALKPDWRPKADIPSSVPKLPLEYIHRHRLMKQVVSCLLDQVGAGPRDVDEEASENAIITSITSRHGDKAGNGKTILAVAAIQTVEVRERFSDGIAWVRLGRGPLSERDIRRLYEEIYRQLVVKGTELEDDPDEEEIRELMATPSGGSSFDGGDKAMTVEQRRQSSKEEAQRQRLVALAEMRRRFQAGELEGMKEDLGRLLANKKYLICLDDVWRVEDAKWFVFDNQIMSGTKQKTVRRRRDADEIPGRLLITTRMPNLLGPGLVQEVFVRILTEHEAVKLLLSTAGRRPYGGKSSEVFNQAKLVVKGCGNSPLAVRLAGSMLRHSSRSWNLTSPAWAALIHQCRLNLEEASQLRSFVNAVKRVVDLSFFDVADVRTRVALRRCFVAFAMAFRDNDWALSGRGIPQSVVLRVFKTVIPSGKTGKTISSASILNMMETLNLIERARHGLWSASNSRMAQTEPSLRKQDTRGSDDNDSDWEEDEERTIHRVQQFYVMHDSLKGVAEEMAKRSTPSLSPDPDDFTSYVEKIADEKKAGQEYALVSSSPFRFLSNQPAPSESESDKFGFTESEAHRIVVIALLEVGDGLEDSTSMAEVLKARQIDMALIPGGDKMEEYVATFLPSHLMRFEAFGSAAEILSDTNFINRRAHALGIVEATSRQVADLQELRRVAGNVALTLYGKRVLDVNGVNTETNGPVRVDVNTVVRDGSRIIIDEVLRIANKQDGAPDSLGMAMCLAAVGEGLLKARQPNDAMLRLEEAVGLFRGLLGPFHTFVADALHAAAKALVKVGETRVALLKFAEAARIYEACKATLYYNSIANAQSLASLLVDLGDMEKAQSMFEEVISMRKSVYGENCVPVAKTINSYAILQAKHGRMNLALQNYEAAKTTYQSVPTPLIQDPEFDIKCKYDVTLINLNIASIRSKKGELQAAISCYEDGVQGLREYEAAFVELQKDPLRSQDTGKNTAHKHLIAALGRIGSLKLKVNDNPGALKAYMTLLTEVKEDSPAASKTEKAKAHIKCATIYRQQDNTDSHVQSIAHLREALNMYTEIFGPDHKDTAAIASSLRQWLSEDHQQ</sequence>
<dbReference type="SUPFAM" id="SSF48452">
    <property type="entry name" value="TPR-like"/>
    <property type="match status" value="2"/>
</dbReference>
<name>A0AAD2G0Y0_9STRA</name>
<evidence type="ECO:0008006" key="6">
    <source>
        <dbReference type="Google" id="ProtNLM"/>
    </source>
</evidence>
<feature type="compositionally biased region" description="Basic and acidic residues" evidence="3">
    <location>
        <begin position="88"/>
        <end position="101"/>
    </location>
</feature>
<dbReference type="InterPro" id="IPR011990">
    <property type="entry name" value="TPR-like_helical_dom_sf"/>
</dbReference>
<comment type="caution">
    <text evidence="4">The sequence shown here is derived from an EMBL/GenBank/DDBJ whole genome shotgun (WGS) entry which is preliminary data.</text>
</comment>
<evidence type="ECO:0000256" key="2">
    <source>
        <dbReference type="ARBA" id="ARBA00022803"/>
    </source>
</evidence>
<feature type="compositionally biased region" description="Polar residues" evidence="3">
    <location>
        <begin position="877"/>
        <end position="887"/>
    </location>
</feature>
<evidence type="ECO:0000256" key="3">
    <source>
        <dbReference type="SAM" id="MobiDB-lite"/>
    </source>
</evidence>
<feature type="region of interest" description="Disordered" evidence="3">
    <location>
        <begin position="877"/>
        <end position="908"/>
    </location>
</feature>
<dbReference type="Proteomes" id="UP001295423">
    <property type="component" value="Unassembled WGS sequence"/>
</dbReference>
<dbReference type="GO" id="GO:0043531">
    <property type="term" value="F:ADP binding"/>
    <property type="evidence" value="ECO:0007669"/>
    <property type="project" value="InterPro"/>
</dbReference>
<gene>
    <name evidence="4" type="ORF">CYCCA115_LOCUS17833</name>
</gene>
<feature type="compositionally biased region" description="Basic residues" evidence="3">
    <location>
        <begin position="76"/>
        <end position="87"/>
    </location>
</feature>
<feature type="compositionally biased region" description="Basic and acidic residues" evidence="3">
    <location>
        <begin position="26"/>
        <end position="49"/>
    </location>
</feature>
<organism evidence="4 5">
    <name type="scientific">Cylindrotheca closterium</name>
    <dbReference type="NCBI Taxonomy" id="2856"/>
    <lineage>
        <taxon>Eukaryota</taxon>
        <taxon>Sar</taxon>
        <taxon>Stramenopiles</taxon>
        <taxon>Ochrophyta</taxon>
        <taxon>Bacillariophyta</taxon>
        <taxon>Bacillariophyceae</taxon>
        <taxon>Bacillariophycidae</taxon>
        <taxon>Bacillariales</taxon>
        <taxon>Bacillariaceae</taxon>
        <taxon>Cylindrotheca</taxon>
    </lineage>
</organism>
<feature type="compositionally biased region" description="Basic and acidic residues" evidence="3">
    <location>
        <begin position="59"/>
        <end position="75"/>
    </location>
</feature>
<feature type="compositionally biased region" description="Acidic residues" evidence="3">
    <location>
        <begin position="899"/>
        <end position="908"/>
    </location>
</feature>
<dbReference type="PANTHER" id="PTHR45641:SF19">
    <property type="entry name" value="NEPHROCYSTIN-3"/>
    <property type="match status" value="1"/>
</dbReference>
<dbReference type="PRINTS" id="PR00364">
    <property type="entry name" value="DISEASERSIST"/>
</dbReference>
<proteinExistence type="predicted"/>
<evidence type="ECO:0000256" key="1">
    <source>
        <dbReference type="ARBA" id="ARBA00022737"/>
    </source>
</evidence>
<evidence type="ECO:0000313" key="5">
    <source>
        <dbReference type="Proteomes" id="UP001295423"/>
    </source>
</evidence>
<reference evidence="4" key="1">
    <citation type="submission" date="2023-08" db="EMBL/GenBank/DDBJ databases">
        <authorList>
            <person name="Audoor S."/>
            <person name="Bilcke G."/>
        </authorList>
    </citation>
    <scope>NUCLEOTIDE SEQUENCE</scope>
</reference>
<dbReference type="Gene3D" id="1.25.40.10">
    <property type="entry name" value="Tetratricopeptide repeat domain"/>
    <property type="match status" value="2"/>
</dbReference>
<dbReference type="Gene3D" id="1.10.8.430">
    <property type="entry name" value="Helical domain of apoptotic protease-activating factors"/>
    <property type="match status" value="1"/>
</dbReference>
<dbReference type="EMBL" id="CAKOGP040001992">
    <property type="protein sequence ID" value="CAJ1959410.1"/>
    <property type="molecule type" value="Genomic_DNA"/>
</dbReference>
<feature type="region of interest" description="Disordered" evidence="3">
    <location>
        <begin position="270"/>
        <end position="345"/>
    </location>
</feature>
<dbReference type="InterPro" id="IPR027417">
    <property type="entry name" value="P-loop_NTPase"/>
</dbReference>
<dbReference type="InterPro" id="IPR042197">
    <property type="entry name" value="Apaf_helical"/>
</dbReference>